<dbReference type="OrthoDB" id="10004814at2"/>
<accession>Q6MA13</accession>
<dbReference type="EMBL" id="BX908798">
    <property type="protein sequence ID" value="CAF24586.1"/>
    <property type="molecule type" value="Genomic_DNA"/>
</dbReference>
<gene>
    <name evidence="2" type="ORF">PC_RS08930</name>
</gene>
<feature type="signal peptide" evidence="1">
    <location>
        <begin position="1"/>
        <end position="26"/>
    </location>
</feature>
<reference evidence="2 3" key="1">
    <citation type="journal article" date="2004" name="Science">
        <title>Illuminating the evolutionary history of chlamydiae.</title>
        <authorList>
            <person name="Horn M."/>
            <person name="Collingro A."/>
            <person name="Schmitz-Esser S."/>
            <person name="Beier C.L."/>
            <person name="Purkhold U."/>
            <person name="Fartmann B."/>
            <person name="Brandt P."/>
            <person name="Nyakatura G.J."/>
            <person name="Droege M."/>
            <person name="Frishman D."/>
            <person name="Rattei T."/>
            <person name="Mewes H."/>
            <person name="Wagner M."/>
        </authorList>
    </citation>
    <scope>NUCLEOTIDE SEQUENCE [LARGE SCALE GENOMIC DNA]</scope>
    <source>
        <strain evidence="2 3">UWE25</strain>
    </source>
</reference>
<feature type="chain" id="PRO_5004276192" evidence="1">
    <location>
        <begin position="27"/>
        <end position="164"/>
    </location>
</feature>
<proteinExistence type="predicted"/>
<keyword evidence="1" id="KW-0732">Signal</keyword>
<keyword evidence="3" id="KW-1185">Reference proteome</keyword>
<dbReference type="HOGENOM" id="CLU_1617420_0_0_0"/>
<dbReference type="RefSeq" id="WP_011176407.1">
    <property type="nucleotide sequence ID" value="NC_005861.2"/>
</dbReference>
<protein>
    <submittedName>
        <fullName evidence="2">Uncharacterized protein</fullName>
    </submittedName>
</protein>
<evidence type="ECO:0000313" key="2">
    <source>
        <dbReference type="EMBL" id="CAF24586.1"/>
    </source>
</evidence>
<name>Q6MA13_PARUW</name>
<sequence>MKIKNLAKVVFATLLLASVQSINAQATCKQASSYSPNLSKEDCGSQVSFDSQSHSTRSDLADNYSYGCDNSLYSYKEHSRGSETSYSCRSKQSSDRMNRSNRYYNTSFNVGNYPSGISSYSGTSTGSGISNGYHSTPNGTYKTDRRYYDRNIKANLDAYHQIKR</sequence>
<dbReference type="Proteomes" id="UP000000529">
    <property type="component" value="Chromosome"/>
</dbReference>
<dbReference type="KEGG" id="pcu:PC_RS08930"/>
<evidence type="ECO:0000313" key="3">
    <source>
        <dbReference type="Proteomes" id="UP000000529"/>
    </source>
</evidence>
<dbReference type="eggNOG" id="ENOG50342M9">
    <property type="taxonomic scope" value="Bacteria"/>
</dbReference>
<evidence type="ECO:0000256" key="1">
    <source>
        <dbReference type="SAM" id="SignalP"/>
    </source>
</evidence>
<dbReference type="AlphaFoldDB" id="Q6MA13"/>
<dbReference type="STRING" id="264201.pc1862"/>
<organism evidence="2 3">
    <name type="scientific">Protochlamydia amoebophila (strain UWE25)</name>
    <dbReference type="NCBI Taxonomy" id="264201"/>
    <lineage>
        <taxon>Bacteria</taxon>
        <taxon>Pseudomonadati</taxon>
        <taxon>Chlamydiota</taxon>
        <taxon>Chlamydiia</taxon>
        <taxon>Parachlamydiales</taxon>
        <taxon>Parachlamydiaceae</taxon>
        <taxon>Candidatus Protochlamydia</taxon>
    </lineage>
</organism>